<protein>
    <submittedName>
        <fullName evidence="1">Transposable element P transposase</fullName>
    </submittedName>
</protein>
<reference evidence="1 2" key="1">
    <citation type="submission" date="2019-07" db="EMBL/GenBank/DDBJ databases">
        <title>Draft genome assembly of a fouling barnacle, Amphibalanus amphitrite (Darwin, 1854): The first reference genome for Thecostraca.</title>
        <authorList>
            <person name="Kim W."/>
        </authorList>
    </citation>
    <scope>NUCLEOTIDE SEQUENCE [LARGE SCALE GENOMIC DNA]</scope>
    <source>
        <strain evidence="1">SNU_AA5</strain>
        <tissue evidence="1">Soma without cirri and trophi</tissue>
    </source>
</reference>
<accession>A0A6A4VE11</accession>
<gene>
    <name evidence="1" type="primary">T_41</name>
    <name evidence="1" type="ORF">FJT64_013004</name>
</gene>
<dbReference type="Proteomes" id="UP000440578">
    <property type="component" value="Unassembled WGS sequence"/>
</dbReference>
<evidence type="ECO:0000313" key="1">
    <source>
        <dbReference type="EMBL" id="KAF0288628.1"/>
    </source>
</evidence>
<evidence type="ECO:0000313" key="2">
    <source>
        <dbReference type="Proteomes" id="UP000440578"/>
    </source>
</evidence>
<keyword evidence="2" id="KW-1185">Reference proteome</keyword>
<sequence>MDDGPSGPHEGNISIAIETSTTRQVDSAESGEVFPLRQVVSSGVDVDSEIEDHVFSLSSAAREGRFPIQVIRCCSRRICYRLLMKKFQFQLPGLSTLRRWTRGFRTSPRILDIVLQIMRSSADTITPHERLLVMSFDEITIDPRVAYDSTDDAVYGPNDKMQVVMVRSLCSRWKQPVFLDYNKGLLHRIIAGSRRRRTTRL</sequence>
<dbReference type="EMBL" id="VIIS01002090">
    <property type="protein sequence ID" value="KAF0288628.1"/>
    <property type="molecule type" value="Genomic_DNA"/>
</dbReference>
<name>A0A6A4VE11_AMPAM</name>
<comment type="caution">
    <text evidence="1">The sequence shown here is derived from an EMBL/GenBank/DDBJ whole genome shotgun (WGS) entry which is preliminary data.</text>
</comment>
<organism evidence="1 2">
    <name type="scientific">Amphibalanus amphitrite</name>
    <name type="common">Striped barnacle</name>
    <name type="synonym">Balanus amphitrite</name>
    <dbReference type="NCBI Taxonomy" id="1232801"/>
    <lineage>
        <taxon>Eukaryota</taxon>
        <taxon>Metazoa</taxon>
        <taxon>Ecdysozoa</taxon>
        <taxon>Arthropoda</taxon>
        <taxon>Crustacea</taxon>
        <taxon>Multicrustacea</taxon>
        <taxon>Cirripedia</taxon>
        <taxon>Thoracica</taxon>
        <taxon>Thoracicalcarea</taxon>
        <taxon>Balanomorpha</taxon>
        <taxon>Balanoidea</taxon>
        <taxon>Balanidae</taxon>
        <taxon>Amphibalaninae</taxon>
        <taxon>Amphibalanus</taxon>
    </lineage>
</organism>
<dbReference type="AlphaFoldDB" id="A0A6A4VE11"/>
<proteinExistence type="predicted"/>